<dbReference type="Gene3D" id="3.90.70.10">
    <property type="entry name" value="Cysteine proteinases"/>
    <property type="match status" value="1"/>
</dbReference>
<dbReference type="Pfam" id="PF00112">
    <property type="entry name" value="Peptidase_C1"/>
    <property type="match status" value="1"/>
</dbReference>
<dbReference type="InterPro" id="IPR000668">
    <property type="entry name" value="Peptidase_C1A_C"/>
</dbReference>
<evidence type="ECO:0000313" key="3">
    <source>
        <dbReference type="EMBL" id="MQM10025.1"/>
    </source>
</evidence>
<protein>
    <recommendedName>
        <fullName evidence="2">Peptidase C1A papain C-terminal domain-containing protein</fullName>
    </recommendedName>
</protein>
<dbReference type="Proteomes" id="UP000652761">
    <property type="component" value="Unassembled WGS sequence"/>
</dbReference>
<proteinExistence type="predicted"/>
<name>A0A843WZJ3_COLES</name>
<dbReference type="SUPFAM" id="SSF54001">
    <property type="entry name" value="Cysteine proteinases"/>
    <property type="match status" value="1"/>
</dbReference>
<organism evidence="3 4">
    <name type="scientific">Colocasia esculenta</name>
    <name type="common">Wild taro</name>
    <name type="synonym">Arum esculentum</name>
    <dbReference type="NCBI Taxonomy" id="4460"/>
    <lineage>
        <taxon>Eukaryota</taxon>
        <taxon>Viridiplantae</taxon>
        <taxon>Streptophyta</taxon>
        <taxon>Embryophyta</taxon>
        <taxon>Tracheophyta</taxon>
        <taxon>Spermatophyta</taxon>
        <taxon>Magnoliopsida</taxon>
        <taxon>Liliopsida</taxon>
        <taxon>Araceae</taxon>
        <taxon>Aroideae</taxon>
        <taxon>Colocasieae</taxon>
        <taxon>Colocasia</taxon>
    </lineage>
</organism>
<evidence type="ECO:0000259" key="2">
    <source>
        <dbReference type="SMART" id="SM00645"/>
    </source>
</evidence>
<dbReference type="EMBL" id="NMUH01004553">
    <property type="protein sequence ID" value="MQM10025.1"/>
    <property type="molecule type" value="Genomic_DNA"/>
</dbReference>
<dbReference type="OrthoDB" id="10253408at2759"/>
<feature type="chain" id="PRO_5032847025" description="Peptidase C1A papain C-terminal domain-containing protein" evidence="1">
    <location>
        <begin position="29"/>
        <end position="246"/>
    </location>
</feature>
<sequence length="246" mass="27705">MGERMGSCHVENLLAILFTVFAVSFASTAEYDQERAAKEGWLRSEQEMKWLYEEWVFLAAEYISFITSYQQKSGRAFAAVAAIEGLNKIVTVNNCYPLRRVANQGIFTLPTTTEVLTPTGIILTPEFRACADIRAVGISSYQKVPSYNEYALRRAVANQPVSVLIEAQGRAFRFHRSGVFTGECGTSTDHFLTLRTGWSWHDTTQFWWSRQVRNINPVGISSHALQGHCRTLMAKATEPVHEHAYG</sequence>
<evidence type="ECO:0000313" key="4">
    <source>
        <dbReference type="Proteomes" id="UP000652761"/>
    </source>
</evidence>
<accession>A0A843WZJ3</accession>
<dbReference type="GO" id="GO:0006508">
    <property type="term" value="P:proteolysis"/>
    <property type="evidence" value="ECO:0007669"/>
    <property type="project" value="InterPro"/>
</dbReference>
<feature type="signal peptide" evidence="1">
    <location>
        <begin position="1"/>
        <end position="28"/>
    </location>
</feature>
<dbReference type="SMART" id="SM00645">
    <property type="entry name" value="Pept_C1"/>
    <property type="match status" value="1"/>
</dbReference>
<keyword evidence="4" id="KW-1185">Reference proteome</keyword>
<evidence type="ECO:0000256" key="1">
    <source>
        <dbReference type="SAM" id="SignalP"/>
    </source>
</evidence>
<keyword evidence="1" id="KW-0732">Signal</keyword>
<dbReference type="GO" id="GO:0008234">
    <property type="term" value="F:cysteine-type peptidase activity"/>
    <property type="evidence" value="ECO:0007669"/>
    <property type="project" value="InterPro"/>
</dbReference>
<gene>
    <name evidence="3" type="ORF">Taro_042913</name>
</gene>
<dbReference type="InterPro" id="IPR038765">
    <property type="entry name" value="Papain-like_cys_pep_sf"/>
</dbReference>
<reference evidence="3" key="1">
    <citation type="submission" date="2017-07" db="EMBL/GenBank/DDBJ databases">
        <title>Taro Niue Genome Assembly and Annotation.</title>
        <authorList>
            <person name="Atibalentja N."/>
            <person name="Keating K."/>
            <person name="Fields C.J."/>
        </authorList>
    </citation>
    <scope>NUCLEOTIDE SEQUENCE</scope>
    <source>
        <strain evidence="3">Niue_2</strain>
        <tissue evidence="3">Leaf</tissue>
    </source>
</reference>
<feature type="domain" description="Peptidase C1A papain C-terminal" evidence="2">
    <location>
        <begin position="51"/>
        <end position="228"/>
    </location>
</feature>
<dbReference type="AlphaFoldDB" id="A0A843WZJ3"/>
<comment type="caution">
    <text evidence="3">The sequence shown here is derived from an EMBL/GenBank/DDBJ whole genome shotgun (WGS) entry which is preliminary data.</text>
</comment>
<feature type="non-terminal residue" evidence="3">
    <location>
        <position position="1"/>
    </location>
</feature>